<accession>A0A561SWM9</accession>
<gene>
    <name evidence="1" type="ORF">FHX44_115199</name>
</gene>
<dbReference type="Proteomes" id="UP000321261">
    <property type="component" value="Unassembled WGS sequence"/>
</dbReference>
<comment type="caution">
    <text evidence="1">The sequence shown here is derived from an EMBL/GenBank/DDBJ whole genome shotgun (WGS) entry which is preliminary data.</text>
</comment>
<name>A0A561SWM9_9PSEU</name>
<protein>
    <submittedName>
        <fullName evidence="1">Uncharacterized protein</fullName>
    </submittedName>
</protein>
<dbReference type="AlphaFoldDB" id="A0A561SWM9"/>
<evidence type="ECO:0000313" key="1">
    <source>
        <dbReference type="EMBL" id="TWF79270.1"/>
    </source>
</evidence>
<dbReference type="EMBL" id="VIWU01000001">
    <property type="protein sequence ID" value="TWF79270.1"/>
    <property type="molecule type" value="Genomic_DNA"/>
</dbReference>
<proteinExistence type="predicted"/>
<sequence>MCLYVCTARLNVYVADELAERARAADSNPSALTQPAITHEPQRRATDASLTSCCQAHGPVGPTCR</sequence>
<reference evidence="1 2" key="1">
    <citation type="submission" date="2019-06" db="EMBL/GenBank/DDBJ databases">
        <title>Sequencing the genomes of 1000 actinobacteria strains.</title>
        <authorList>
            <person name="Klenk H.-P."/>
        </authorList>
    </citation>
    <scope>NUCLEOTIDE SEQUENCE [LARGE SCALE GENOMIC DNA]</scope>
    <source>
        <strain evidence="1 2">DSM 45671</strain>
    </source>
</reference>
<evidence type="ECO:0000313" key="2">
    <source>
        <dbReference type="Proteomes" id="UP000321261"/>
    </source>
</evidence>
<organism evidence="1 2">
    <name type="scientific">Pseudonocardia hierapolitana</name>
    <dbReference type="NCBI Taxonomy" id="1128676"/>
    <lineage>
        <taxon>Bacteria</taxon>
        <taxon>Bacillati</taxon>
        <taxon>Actinomycetota</taxon>
        <taxon>Actinomycetes</taxon>
        <taxon>Pseudonocardiales</taxon>
        <taxon>Pseudonocardiaceae</taxon>
        <taxon>Pseudonocardia</taxon>
    </lineage>
</organism>
<keyword evidence="2" id="KW-1185">Reference proteome</keyword>